<reference evidence="2 3" key="1">
    <citation type="submission" date="2019-10" db="EMBL/GenBank/DDBJ databases">
        <title>Glaciimonas soli sp. nov., a psychrophilic bacterium isolated from the forest soil of a high elevation mountain in Taiwan.</title>
        <authorList>
            <person name="Wang L.-T."/>
            <person name="Shieh W.Y."/>
        </authorList>
    </citation>
    <scope>NUCLEOTIDE SEQUENCE [LARGE SCALE GENOMIC DNA]</scope>
    <source>
        <strain evidence="2 3">GS1</strain>
    </source>
</reference>
<feature type="transmembrane region" description="Helical" evidence="1">
    <location>
        <begin position="12"/>
        <end position="31"/>
    </location>
</feature>
<dbReference type="OrthoDB" id="9008741at2"/>
<keyword evidence="1" id="KW-0472">Membrane</keyword>
<keyword evidence="1" id="KW-0812">Transmembrane</keyword>
<name>A0A843YKV0_9BURK</name>
<proteinExistence type="predicted"/>
<dbReference type="EMBL" id="WINI01000001">
    <property type="protein sequence ID" value="MQQ99569.1"/>
    <property type="molecule type" value="Genomic_DNA"/>
</dbReference>
<sequence length="125" mass="13544">MHKKHSPLQMCLYLIGTIILLAGLAGAGFVYHSSTNDNSEAVGYVIAGGHVYALTTDESKGYLRNMELYGGTTAVILDRFNRWLVGLGQGKWHAYLLAMLSIAVAFGFYFAANHLTNGATEDQDG</sequence>
<gene>
    <name evidence="2" type="ORF">GEV47_02565</name>
</gene>
<keyword evidence="1" id="KW-1133">Transmembrane helix</keyword>
<evidence type="ECO:0000313" key="2">
    <source>
        <dbReference type="EMBL" id="MQQ99569.1"/>
    </source>
</evidence>
<evidence type="ECO:0000256" key="1">
    <source>
        <dbReference type="SAM" id="Phobius"/>
    </source>
</evidence>
<dbReference type="Proteomes" id="UP000451565">
    <property type="component" value="Unassembled WGS sequence"/>
</dbReference>
<keyword evidence="3" id="KW-1185">Reference proteome</keyword>
<dbReference type="AlphaFoldDB" id="A0A843YKV0"/>
<feature type="transmembrane region" description="Helical" evidence="1">
    <location>
        <begin position="92"/>
        <end position="112"/>
    </location>
</feature>
<dbReference type="RefSeq" id="WP_153233132.1">
    <property type="nucleotide sequence ID" value="NZ_WINI01000001.1"/>
</dbReference>
<organism evidence="2 3">
    <name type="scientific">Glaciimonas soli</name>
    <dbReference type="NCBI Taxonomy" id="2590999"/>
    <lineage>
        <taxon>Bacteria</taxon>
        <taxon>Pseudomonadati</taxon>
        <taxon>Pseudomonadota</taxon>
        <taxon>Betaproteobacteria</taxon>
        <taxon>Burkholderiales</taxon>
        <taxon>Oxalobacteraceae</taxon>
        <taxon>Glaciimonas</taxon>
    </lineage>
</organism>
<evidence type="ECO:0000313" key="3">
    <source>
        <dbReference type="Proteomes" id="UP000451565"/>
    </source>
</evidence>
<comment type="caution">
    <text evidence="2">The sequence shown here is derived from an EMBL/GenBank/DDBJ whole genome shotgun (WGS) entry which is preliminary data.</text>
</comment>
<accession>A0A843YKV0</accession>
<protein>
    <submittedName>
        <fullName evidence="2">Uncharacterized protein</fullName>
    </submittedName>
</protein>